<sequence>MTRPAFLRTLAFISISALITACGGSGSSSSDSSGSSSSGSTGTTSSANSASAAFPSEVVVASPVDSDTTAFTGRALAPTLKNAKKLIAELMDGDATLSATLLSPDNLLREPGRANCYGPAMKYKDHPDGATPNSGELPGEIWVSGQTPKAPRLKPALQPSSTHA</sequence>
<dbReference type="AlphaFoldDB" id="A0AB39UVA2"/>
<dbReference type="EMBL" id="CP154858">
    <property type="protein sequence ID" value="XDT72218.1"/>
    <property type="molecule type" value="Genomic_DNA"/>
</dbReference>
<dbReference type="PROSITE" id="PS51257">
    <property type="entry name" value="PROKAR_LIPOPROTEIN"/>
    <property type="match status" value="1"/>
</dbReference>
<feature type="compositionally biased region" description="Low complexity" evidence="1">
    <location>
        <begin position="27"/>
        <end position="49"/>
    </location>
</feature>
<organism evidence="3">
    <name type="scientific">Thermohahella caldifontis</name>
    <dbReference type="NCBI Taxonomy" id="3142973"/>
    <lineage>
        <taxon>Bacteria</taxon>
        <taxon>Pseudomonadati</taxon>
        <taxon>Pseudomonadota</taxon>
        <taxon>Gammaproteobacteria</taxon>
        <taxon>Oceanospirillales</taxon>
        <taxon>Hahellaceae</taxon>
        <taxon>Thermohahella</taxon>
    </lineage>
</organism>
<protein>
    <submittedName>
        <fullName evidence="3">Uncharacterized protein</fullName>
    </submittedName>
</protein>
<keyword evidence="2" id="KW-0732">Signal</keyword>
<evidence type="ECO:0000256" key="2">
    <source>
        <dbReference type="SAM" id="SignalP"/>
    </source>
</evidence>
<proteinExistence type="predicted"/>
<evidence type="ECO:0000256" key="1">
    <source>
        <dbReference type="SAM" id="MobiDB-lite"/>
    </source>
</evidence>
<gene>
    <name evidence="3" type="ORF">AAIA72_15685</name>
</gene>
<feature type="region of interest" description="Disordered" evidence="1">
    <location>
        <begin position="123"/>
        <end position="164"/>
    </location>
</feature>
<name>A0AB39UVA2_9GAMM</name>
<feature type="signal peptide" evidence="2">
    <location>
        <begin position="1"/>
        <end position="21"/>
    </location>
</feature>
<dbReference type="RefSeq" id="WP_369601230.1">
    <property type="nucleotide sequence ID" value="NZ_CP154858.1"/>
</dbReference>
<feature type="chain" id="PRO_5044287987" evidence="2">
    <location>
        <begin position="22"/>
        <end position="164"/>
    </location>
</feature>
<dbReference type="KEGG" id="tcd:AAIA72_15685"/>
<reference evidence="3" key="1">
    <citation type="submission" date="2024-05" db="EMBL/GenBank/DDBJ databases">
        <title>Genome sequencing of novel strain.</title>
        <authorList>
            <person name="Ganbat D."/>
            <person name="Ganbat S."/>
            <person name="Lee S.-J."/>
        </authorList>
    </citation>
    <scope>NUCLEOTIDE SEQUENCE</scope>
    <source>
        <strain evidence="3">SMD15-11</strain>
    </source>
</reference>
<accession>A0AB39UVA2</accession>
<evidence type="ECO:0000313" key="3">
    <source>
        <dbReference type="EMBL" id="XDT72218.1"/>
    </source>
</evidence>
<feature type="region of interest" description="Disordered" evidence="1">
    <location>
        <begin position="26"/>
        <end position="49"/>
    </location>
</feature>